<keyword evidence="2" id="KW-1185">Reference proteome</keyword>
<dbReference type="Proteomes" id="UP001497602">
    <property type="component" value="Unassembled WGS sequence"/>
</dbReference>
<evidence type="ECO:0000313" key="1">
    <source>
        <dbReference type="EMBL" id="CAL2105820.1"/>
    </source>
</evidence>
<proteinExistence type="predicted"/>
<name>A0ABM9PJK2_9FLAO</name>
<evidence type="ECO:0000313" key="2">
    <source>
        <dbReference type="Proteomes" id="UP001497602"/>
    </source>
</evidence>
<dbReference type="EMBL" id="CAXJRC010000010">
    <property type="protein sequence ID" value="CAL2105820.1"/>
    <property type="molecule type" value="Genomic_DNA"/>
</dbReference>
<dbReference type="RefSeq" id="WP_348737635.1">
    <property type="nucleotide sequence ID" value="NZ_CAXJRC010000010.1"/>
</dbReference>
<reference evidence="1 2" key="1">
    <citation type="submission" date="2024-05" db="EMBL/GenBank/DDBJ databases">
        <authorList>
            <person name="Duchaud E."/>
        </authorList>
    </citation>
    <scope>NUCLEOTIDE SEQUENCE [LARGE SCALE GENOMIC DNA]</scope>
    <source>
        <strain evidence="1">Ena-SAMPLE-TAB-13-05-2024-13:56:06:370-140305</strain>
    </source>
</reference>
<accession>A0ABM9PJK2</accession>
<organism evidence="1 2">
    <name type="scientific">Tenacibaculum vairaonense</name>
    <dbReference type="NCBI Taxonomy" id="3137860"/>
    <lineage>
        <taxon>Bacteria</taxon>
        <taxon>Pseudomonadati</taxon>
        <taxon>Bacteroidota</taxon>
        <taxon>Flavobacteriia</taxon>
        <taxon>Flavobacteriales</taxon>
        <taxon>Flavobacteriaceae</taxon>
        <taxon>Tenacibaculum</taxon>
    </lineage>
</organism>
<gene>
    <name evidence="1" type="ORF">T190115A13A_190064</name>
</gene>
<protein>
    <submittedName>
        <fullName evidence="1">Uncharacterized protein</fullName>
    </submittedName>
</protein>
<comment type="caution">
    <text evidence="1">The sequence shown here is derived from an EMBL/GenBank/DDBJ whole genome shotgun (WGS) entry which is preliminary data.</text>
</comment>
<sequence>MATIYYLNDVPVFEDEAKEKLYSGELSSLDKAVRSGGEMSLQFENGSINANELSPIDFTPIGIGKPLSIEILTVYSGDAPGRFLGKKDMLVTTGVKSVGTYESAPKAINQIVKKVEDNNYYEPSAFNEGSPIVYYTPALDMNTILCSFHLVADTFNESIFESVSNLLAKAGGIPVFAPAASILLAGSTLTSIVSKLGKAIFETKPFFRGDFTIRLDTPGQLPTKARYVLITDKKFEKEFINYRPKSVQVGDSTQVRVVHKTTQKAYEGDAPYVLISLDGREREDLKNFKPTHASAAIIEQFYGTDANSQSVEVVQDALMLYNDYHYFEKAQKQKEKLENLEEGSDAYKSVKLLYDAYVKNINSDIFTENV</sequence>